<feature type="transmembrane region" description="Helical" evidence="5">
    <location>
        <begin position="149"/>
        <end position="168"/>
    </location>
</feature>
<evidence type="ECO:0000256" key="2">
    <source>
        <dbReference type="ARBA" id="ARBA00022692"/>
    </source>
</evidence>
<comment type="subcellular location">
    <subcellularLocation>
        <location evidence="1">Membrane</location>
        <topology evidence="1">Multi-pass membrane protein</topology>
    </subcellularLocation>
</comment>
<keyword evidence="4 5" id="KW-0472">Membrane</keyword>
<dbReference type="Pfam" id="PF04932">
    <property type="entry name" value="Wzy_C"/>
    <property type="match status" value="1"/>
</dbReference>
<feature type="domain" description="O-antigen ligase-related" evidence="6">
    <location>
        <begin position="221"/>
        <end position="357"/>
    </location>
</feature>
<dbReference type="InterPro" id="IPR007016">
    <property type="entry name" value="O-antigen_ligase-rel_domated"/>
</dbReference>
<dbReference type="GO" id="GO:0016020">
    <property type="term" value="C:membrane"/>
    <property type="evidence" value="ECO:0007669"/>
    <property type="project" value="UniProtKB-SubCell"/>
</dbReference>
<feature type="transmembrane region" description="Helical" evidence="5">
    <location>
        <begin position="65"/>
        <end position="84"/>
    </location>
</feature>
<keyword evidence="8" id="KW-1185">Reference proteome</keyword>
<feature type="transmembrane region" description="Helical" evidence="5">
    <location>
        <begin position="174"/>
        <end position="198"/>
    </location>
</feature>
<feature type="transmembrane region" description="Helical" evidence="5">
    <location>
        <begin position="116"/>
        <end position="137"/>
    </location>
</feature>
<dbReference type="AlphaFoldDB" id="A0A5P8E8Q4"/>
<dbReference type="Proteomes" id="UP000249375">
    <property type="component" value="Chromosome"/>
</dbReference>
<name>A0A5P8E8Q4_9BACT</name>
<feature type="transmembrane region" description="Helical" evidence="5">
    <location>
        <begin position="378"/>
        <end position="397"/>
    </location>
</feature>
<feature type="transmembrane region" description="Helical" evidence="5">
    <location>
        <begin position="36"/>
        <end position="59"/>
    </location>
</feature>
<reference evidence="7 8" key="1">
    <citation type="submission" date="2018-11" db="EMBL/GenBank/DDBJ databases">
        <authorList>
            <person name="Na S.W."/>
            <person name="Baik M."/>
        </authorList>
    </citation>
    <scope>NUCLEOTIDE SEQUENCE [LARGE SCALE GENOMIC DNA]</scope>
    <source>
        <strain evidence="7 8">E39</strain>
    </source>
</reference>
<evidence type="ECO:0000256" key="3">
    <source>
        <dbReference type="ARBA" id="ARBA00022989"/>
    </source>
</evidence>
<feature type="transmembrane region" description="Helical" evidence="5">
    <location>
        <begin position="205"/>
        <end position="237"/>
    </location>
</feature>
<dbReference type="RefSeq" id="WP_111897639.1">
    <property type="nucleotide sequence ID" value="NZ_CP033459.1"/>
</dbReference>
<evidence type="ECO:0000256" key="1">
    <source>
        <dbReference type="ARBA" id="ARBA00004141"/>
    </source>
</evidence>
<organism evidence="7 8">
    <name type="scientific">Pseudoprevotella muciniphila</name>
    <dbReference type="NCBI Taxonomy" id="2133944"/>
    <lineage>
        <taxon>Bacteria</taxon>
        <taxon>Pseudomonadati</taxon>
        <taxon>Bacteroidota</taxon>
        <taxon>Bacteroidia</taxon>
        <taxon>Bacteroidales</taxon>
        <taxon>Prevotellaceae</taxon>
        <taxon>Pseudoprevotella</taxon>
    </lineage>
</organism>
<keyword evidence="7" id="KW-0436">Ligase</keyword>
<feature type="transmembrane region" description="Helical" evidence="5">
    <location>
        <begin position="89"/>
        <end position="110"/>
    </location>
</feature>
<proteinExistence type="predicted"/>
<feature type="transmembrane region" description="Helical" evidence="5">
    <location>
        <begin position="404"/>
        <end position="425"/>
    </location>
</feature>
<accession>A0A5P8E8Q4</accession>
<dbReference type="InterPro" id="IPR051533">
    <property type="entry name" value="WaaL-like"/>
</dbReference>
<dbReference type="OrthoDB" id="1050177at2"/>
<sequence>MTALNYIYFIILTIYAFYLLNAKRIVVKNPLNREQLLALTGPEALWILLFSTGILSLGARGAIDLSAIRMMSVELFAIVGLLYVSNKPILGFAGSAFIIFLIWAVIGLFYTSSLSFGIRTILKYIYPLLMMLFASAVVRDKEVFYKATIFARGLAIIVFIISFIPYAVSILPVFAYGTALAINFIFMMALSWAMYFFLGKRRIDLLLSLAFLIPCFVWVFRTSIAGSGIALMVFFFFKYKLRSLPIVLFIIIAGVVAVFTIPSLREKMFRDKDVTLEEFQEGKLNQDDVNDNARYMIWDNLKKHQYYGKEAIGSGTGSSQNYMYTAPRKTFGGIKVAHNEFLMILCDLGIIGLILYLLIFFFMIVHCFIVYNRKDYPVSIRLAAITSGGAIAGMIFTMYSDNTILYSMATLGYPFGFYGMMLGLLKTERET</sequence>
<keyword evidence="3 5" id="KW-1133">Transmembrane helix</keyword>
<dbReference type="PANTHER" id="PTHR37422:SF13">
    <property type="entry name" value="LIPOPOLYSACCHARIDE BIOSYNTHESIS PROTEIN PA4999-RELATED"/>
    <property type="match status" value="1"/>
</dbReference>
<evidence type="ECO:0000256" key="5">
    <source>
        <dbReference type="SAM" id="Phobius"/>
    </source>
</evidence>
<feature type="transmembrane region" description="Helical" evidence="5">
    <location>
        <begin position="243"/>
        <end position="262"/>
    </location>
</feature>
<dbReference type="KEGG" id="alq:C7Y71_010510"/>
<feature type="transmembrane region" description="Helical" evidence="5">
    <location>
        <begin position="6"/>
        <end position="24"/>
    </location>
</feature>
<dbReference type="GO" id="GO:0016874">
    <property type="term" value="F:ligase activity"/>
    <property type="evidence" value="ECO:0007669"/>
    <property type="project" value="UniProtKB-KW"/>
</dbReference>
<dbReference type="PANTHER" id="PTHR37422">
    <property type="entry name" value="TEICHURONIC ACID BIOSYNTHESIS PROTEIN TUAE"/>
    <property type="match status" value="1"/>
</dbReference>
<dbReference type="EMBL" id="CP033459">
    <property type="protein sequence ID" value="QFQ13409.1"/>
    <property type="molecule type" value="Genomic_DNA"/>
</dbReference>
<evidence type="ECO:0000313" key="8">
    <source>
        <dbReference type="Proteomes" id="UP000249375"/>
    </source>
</evidence>
<protein>
    <submittedName>
        <fullName evidence="7">O-antigen ligase domain-containing protein</fullName>
    </submittedName>
</protein>
<keyword evidence="2 5" id="KW-0812">Transmembrane</keyword>
<feature type="transmembrane region" description="Helical" evidence="5">
    <location>
        <begin position="341"/>
        <end position="372"/>
    </location>
</feature>
<evidence type="ECO:0000256" key="4">
    <source>
        <dbReference type="ARBA" id="ARBA00023136"/>
    </source>
</evidence>
<evidence type="ECO:0000259" key="6">
    <source>
        <dbReference type="Pfam" id="PF04932"/>
    </source>
</evidence>
<gene>
    <name evidence="7" type="ORF">C7Y71_010510</name>
</gene>
<evidence type="ECO:0000313" key="7">
    <source>
        <dbReference type="EMBL" id="QFQ13409.1"/>
    </source>
</evidence>